<dbReference type="RefSeq" id="WP_255388084.1">
    <property type="nucleotide sequence ID" value="NZ_CP101508.1"/>
</dbReference>
<sequence>MKKYPSKPQKFKFYQNIATITNRYLSQQSYFFGFINQKAPYKLSIIDILYRDMASPTPKPTHHKNTSKTQQTLKINHLLKSLSVFFLKNQHWLDEVT</sequence>
<proteinExistence type="predicted"/>
<dbReference type="EMBL" id="CP101508">
    <property type="protein sequence ID" value="UTV26876.1"/>
    <property type="molecule type" value="Genomic_DNA"/>
</dbReference>
<protein>
    <submittedName>
        <fullName evidence="1">Uncharacterized protein</fullName>
    </submittedName>
</protein>
<reference evidence="1" key="1">
    <citation type="submission" date="2022-07" db="EMBL/GenBank/DDBJ databases">
        <title>Genome sequencing of Photobacterium atrarenae GJH2-4.</title>
        <authorList>
            <person name="Park S.-J."/>
        </authorList>
    </citation>
    <scope>NUCLEOTIDE SEQUENCE</scope>
    <source>
        <strain evidence="1">GJH2-4</strain>
    </source>
</reference>
<evidence type="ECO:0000313" key="2">
    <source>
        <dbReference type="Proteomes" id="UP001057998"/>
    </source>
</evidence>
<accession>A0ABY5GDD9</accession>
<dbReference type="Proteomes" id="UP001057998">
    <property type="component" value="Chromosome 1"/>
</dbReference>
<keyword evidence="2" id="KW-1185">Reference proteome</keyword>
<evidence type="ECO:0000313" key="1">
    <source>
        <dbReference type="EMBL" id="UTV26876.1"/>
    </source>
</evidence>
<name>A0ABY5GDD9_9GAMM</name>
<gene>
    <name evidence="1" type="ORF">NNL38_11005</name>
</gene>
<organism evidence="1 2">
    <name type="scientific">Photobacterium atrarenae</name>
    <dbReference type="NCBI Taxonomy" id="865757"/>
    <lineage>
        <taxon>Bacteria</taxon>
        <taxon>Pseudomonadati</taxon>
        <taxon>Pseudomonadota</taxon>
        <taxon>Gammaproteobacteria</taxon>
        <taxon>Vibrionales</taxon>
        <taxon>Vibrionaceae</taxon>
        <taxon>Photobacterium</taxon>
    </lineage>
</organism>